<comment type="subcellular location">
    <subcellularLocation>
        <location evidence="1">Cell membrane</location>
        <topology evidence="1">Multi-pass membrane protein</topology>
    </subcellularLocation>
</comment>
<evidence type="ECO:0000256" key="1">
    <source>
        <dbReference type="ARBA" id="ARBA00004651"/>
    </source>
</evidence>
<protein>
    <submittedName>
        <fullName evidence="7">Major facilitator transporter</fullName>
    </submittedName>
</protein>
<dbReference type="eggNOG" id="COG2814">
    <property type="taxonomic scope" value="Bacteria"/>
</dbReference>
<feature type="transmembrane region" description="Helical" evidence="6">
    <location>
        <begin position="71"/>
        <end position="99"/>
    </location>
</feature>
<evidence type="ECO:0000256" key="4">
    <source>
        <dbReference type="ARBA" id="ARBA00022989"/>
    </source>
</evidence>
<evidence type="ECO:0000313" key="8">
    <source>
        <dbReference type="Proteomes" id="UP000004080"/>
    </source>
</evidence>
<dbReference type="PANTHER" id="PTHR23513">
    <property type="entry name" value="INTEGRAL MEMBRANE EFFLUX PROTEIN-RELATED"/>
    <property type="match status" value="1"/>
</dbReference>
<evidence type="ECO:0000256" key="6">
    <source>
        <dbReference type="SAM" id="Phobius"/>
    </source>
</evidence>
<accession>I8AMY1</accession>
<evidence type="ECO:0000313" key="7">
    <source>
        <dbReference type="EMBL" id="EIT87367.1"/>
    </source>
</evidence>
<dbReference type="GO" id="GO:0022857">
    <property type="term" value="F:transmembrane transporter activity"/>
    <property type="evidence" value="ECO:0007669"/>
    <property type="project" value="InterPro"/>
</dbReference>
<name>I8AMY1_9BACL</name>
<keyword evidence="8" id="KW-1185">Reference proteome</keyword>
<gene>
    <name evidence="7" type="ORF">A374_00295</name>
</gene>
<keyword evidence="2" id="KW-1003">Cell membrane</keyword>
<dbReference type="Pfam" id="PF07690">
    <property type="entry name" value="MFS_1"/>
    <property type="match status" value="1"/>
</dbReference>
<feature type="transmembrane region" description="Helical" evidence="6">
    <location>
        <begin position="27"/>
        <end position="50"/>
    </location>
</feature>
<dbReference type="GO" id="GO:0005886">
    <property type="term" value="C:plasma membrane"/>
    <property type="evidence" value="ECO:0007669"/>
    <property type="project" value="UniProtKB-SubCell"/>
</dbReference>
<organism evidence="7 8">
    <name type="scientific">Fictibacillus macauensis ZFHKF-1</name>
    <dbReference type="NCBI Taxonomy" id="1196324"/>
    <lineage>
        <taxon>Bacteria</taxon>
        <taxon>Bacillati</taxon>
        <taxon>Bacillota</taxon>
        <taxon>Bacilli</taxon>
        <taxon>Bacillales</taxon>
        <taxon>Fictibacillaceae</taxon>
        <taxon>Fictibacillus</taxon>
    </lineage>
</organism>
<feature type="transmembrane region" description="Helical" evidence="6">
    <location>
        <begin position="208"/>
        <end position="229"/>
    </location>
</feature>
<feature type="transmembrane region" description="Helical" evidence="6">
    <location>
        <begin position="356"/>
        <end position="379"/>
    </location>
</feature>
<dbReference type="STRING" id="1196324.A374_00295"/>
<feature type="transmembrane region" description="Helical" evidence="6">
    <location>
        <begin position="291"/>
        <end position="308"/>
    </location>
</feature>
<feature type="transmembrane region" description="Helical" evidence="6">
    <location>
        <begin position="136"/>
        <end position="169"/>
    </location>
</feature>
<dbReference type="CDD" id="cd06173">
    <property type="entry name" value="MFS_MefA_like"/>
    <property type="match status" value="1"/>
</dbReference>
<feature type="transmembrane region" description="Helical" evidence="6">
    <location>
        <begin position="267"/>
        <end position="285"/>
    </location>
</feature>
<dbReference type="PANTHER" id="PTHR23513:SF6">
    <property type="entry name" value="MAJOR FACILITATOR SUPERFAMILY ASSOCIATED DOMAIN-CONTAINING PROTEIN"/>
    <property type="match status" value="1"/>
</dbReference>
<feature type="transmembrane region" description="Helical" evidence="6">
    <location>
        <begin position="329"/>
        <end position="350"/>
    </location>
</feature>
<dbReference type="Gene3D" id="1.20.1250.20">
    <property type="entry name" value="MFS general substrate transporter like domains"/>
    <property type="match status" value="1"/>
</dbReference>
<dbReference type="InterPro" id="IPR036259">
    <property type="entry name" value="MFS_trans_sf"/>
</dbReference>
<keyword evidence="4 6" id="KW-1133">Transmembrane helix</keyword>
<evidence type="ECO:0000256" key="2">
    <source>
        <dbReference type="ARBA" id="ARBA00022475"/>
    </source>
</evidence>
<dbReference type="Proteomes" id="UP000004080">
    <property type="component" value="Unassembled WGS sequence"/>
</dbReference>
<evidence type="ECO:0000256" key="3">
    <source>
        <dbReference type="ARBA" id="ARBA00022692"/>
    </source>
</evidence>
<proteinExistence type="predicted"/>
<feature type="transmembrane region" description="Helical" evidence="6">
    <location>
        <begin position="241"/>
        <end position="260"/>
    </location>
</feature>
<dbReference type="AlphaFoldDB" id="I8AMY1"/>
<dbReference type="PATRIC" id="fig|1196324.3.peg.59"/>
<sequence>MISGFAGSLGGIINGLLLYEVTGSKEWMGALWLLYFLPSLLLQGMSAPFLNYVKKEKLLKHSQSIRSAAYLLPLIGALCGTDYGTISGLVLLQCLLGIMQPIYGSLAFSILPDICEEQELIRANGLLDGTMRLMNFIAPGVTSLLLLVSPLHLMYILSSILFFFSYLSLSNIPPTATKSVALWSKKFWWDELKAGYYTFFQFPRLVKLTLLSSLVQFAVGATMVVSVPFILSELHGETWEYATFSGSFPVGYTLGLLLLTKLPNNKYVMYSGLIGGGCSFIMLFFVASIPFAWLAELVGGILFPLFNAQSAALFQREAPRERLSQLSSVRLLFLRVTMPLGILFASTSFFGSSTRFTYLIIGTIIVIPGMYAVLSSLLVPQKDSLKKTV</sequence>
<keyword evidence="3 6" id="KW-0812">Transmembrane</keyword>
<keyword evidence="5 6" id="KW-0472">Membrane</keyword>
<dbReference type="InterPro" id="IPR011701">
    <property type="entry name" value="MFS"/>
</dbReference>
<reference evidence="7 8" key="1">
    <citation type="journal article" date="2012" name="J. Bacteriol.">
        <title>Genome of Bacillus macauensis ZFHKF-1, a Long-Chain-Forming Bacterium.</title>
        <authorList>
            <person name="Cai L."/>
            <person name="Zhang T."/>
        </authorList>
    </citation>
    <scope>NUCLEOTIDE SEQUENCE [LARGE SCALE GENOMIC DNA]</scope>
    <source>
        <strain evidence="7 8">ZFHKF-1</strain>
    </source>
</reference>
<dbReference type="EMBL" id="AKKV01000005">
    <property type="protein sequence ID" value="EIT87367.1"/>
    <property type="molecule type" value="Genomic_DNA"/>
</dbReference>
<comment type="caution">
    <text evidence="7">The sequence shown here is derived from an EMBL/GenBank/DDBJ whole genome shotgun (WGS) entry which is preliminary data.</text>
</comment>
<evidence type="ECO:0000256" key="5">
    <source>
        <dbReference type="ARBA" id="ARBA00023136"/>
    </source>
</evidence>
<dbReference type="SUPFAM" id="SSF103473">
    <property type="entry name" value="MFS general substrate transporter"/>
    <property type="match status" value="1"/>
</dbReference>